<evidence type="ECO:0000256" key="9">
    <source>
        <dbReference type="PROSITE-ProRule" id="PRU00723"/>
    </source>
</evidence>
<dbReference type="FunFam" id="3.30.40.10:FF:000117">
    <property type="entry name" value="Probable E3 ubiquitin-protein ligase makorin-1"/>
    <property type="match status" value="1"/>
</dbReference>
<evidence type="ECO:0000256" key="5">
    <source>
        <dbReference type="ARBA" id="ARBA00022737"/>
    </source>
</evidence>
<dbReference type="STRING" id="51028.A0A0N4VB19"/>
<gene>
    <name evidence="12" type="ORF">EVEC_LOCUS7199</name>
</gene>
<dbReference type="InterPro" id="IPR001841">
    <property type="entry name" value="Znf_RING"/>
</dbReference>
<reference evidence="14" key="1">
    <citation type="submission" date="2017-02" db="UniProtKB">
        <authorList>
            <consortium name="WormBaseParasite"/>
        </authorList>
    </citation>
    <scope>IDENTIFICATION</scope>
</reference>
<dbReference type="SMART" id="SM00356">
    <property type="entry name" value="ZnF_C3H1"/>
    <property type="match status" value="4"/>
</dbReference>
<dbReference type="Gene3D" id="3.30.40.10">
    <property type="entry name" value="Zinc/RING finger domain, C3HC4 (zinc finger)"/>
    <property type="match status" value="1"/>
</dbReference>
<dbReference type="OrthoDB" id="411372at2759"/>
<feature type="domain" description="C3H1-type" evidence="11">
    <location>
        <begin position="109"/>
        <end position="131"/>
    </location>
</feature>
<dbReference type="PANTHER" id="PTHR11224:SF10">
    <property type="entry name" value="IP09428P-RELATED"/>
    <property type="match status" value="1"/>
</dbReference>
<keyword evidence="8 9" id="KW-0862">Zinc</keyword>
<dbReference type="InterPro" id="IPR041367">
    <property type="entry name" value="Znf-CCCH_4"/>
</dbReference>
<feature type="zinc finger region" description="C3H1-type" evidence="9">
    <location>
        <begin position="258"/>
        <end position="288"/>
    </location>
</feature>
<dbReference type="InterPro" id="IPR045072">
    <property type="entry name" value="MKRN-like"/>
</dbReference>
<dbReference type="InterPro" id="IPR036855">
    <property type="entry name" value="Znf_CCCH_sf"/>
</dbReference>
<keyword evidence="6 9" id="KW-0863">Zinc-finger</keyword>
<dbReference type="EMBL" id="UXUI01008818">
    <property type="protein sequence ID" value="VDD92448.1"/>
    <property type="molecule type" value="Genomic_DNA"/>
</dbReference>
<dbReference type="PROSITE" id="PS50089">
    <property type="entry name" value="ZF_RING_2"/>
    <property type="match status" value="1"/>
</dbReference>
<feature type="zinc finger region" description="C3H1-type" evidence="9">
    <location>
        <begin position="1"/>
        <end position="28"/>
    </location>
</feature>
<feature type="domain" description="C3H1-type" evidence="11">
    <location>
        <begin position="1"/>
        <end position="28"/>
    </location>
</feature>
<dbReference type="SUPFAM" id="SSF57850">
    <property type="entry name" value="RING/U-box"/>
    <property type="match status" value="1"/>
</dbReference>
<keyword evidence="5" id="KW-0677">Repeat</keyword>
<evidence type="ECO:0000256" key="6">
    <source>
        <dbReference type="ARBA" id="ARBA00022771"/>
    </source>
</evidence>
<name>A0A0N4VB19_ENTVE</name>
<feature type="zinc finger region" description="C3H1-type" evidence="9">
    <location>
        <begin position="109"/>
        <end position="131"/>
    </location>
</feature>
<reference evidence="12 13" key="2">
    <citation type="submission" date="2018-10" db="EMBL/GenBank/DDBJ databases">
        <authorList>
            <consortium name="Pathogen Informatics"/>
        </authorList>
    </citation>
    <scope>NUCLEOTIDE SEQUENCE [LARGE SCALE GENOMIC DNA]</scope>
</reference>
<dbReference type="SMART" id="SM00184">
    <property type="entry name" value="RING"/>
    <property type="match status" value="1"/>
</dbReference>
<dbReference type="Pfam" id="PF18044">
    <property type="entry name" value="zf-CCCH_4"/>
    <property type="match status" value="1"/>
</dbReference>
<evidence type="ECO:0000259" key="11">
    <source>
        <dbReference type="PROSITE" id="PS50103"/>
    </source>
</evidence>
<keyword evidence="13" id="KW-1185">Reference proteome</keyword>
<sequence length="317" mass="36229">METEVLCRYFANNVCSKGADCPFSHDRSAKPNTVCKYYLVGSCAYGDRCRFGKLFLFCRLKLASNSKSQFNPDAEVFVPSWMKKAVGEKTFASAAGFALFFRSVSLLPLCPYYENGFCEKGAGCQFVHGLICEICGKAALHPADEEQRRRHHQECEAEKQAALETKLAEQRSADKICGICMENVWERQVRFGILQRCKHCFCLDCIKKWRGNRNDFFEKEVLRSCPECRVHSDFVIPAHYWVEDAKEKEQLIANYREANKKIQCRYIKGSDISGCPFGNKCFFKHELPDGTIAEGESPRSLRRCGYPLFDVFLVKAI</sequence>
<evidence type="ECO:0000256" key="4">
    <source>
        <dbReference type="ARBA" id="ARBA00022723"/>
    </source>
</evidence>
<evidence type="ECO:0000313" key="13">
    <source>
        <dbReference type="Proteomes" id="UP000274131"/>
    </source>
</evidence>
<dbReference type="Gene3D" id="4.10.1000.10">
    <property type="entry name" value="Zinc finger, CCCH-type"/>
    <property type="match status" value="1"/>
</dbReference>
<dbReference type="InterPro" id="IPR017907">
    <property type="entry name" value="Znf_RING_CS"/>
</dbReference>
<evidence type="ECO:0000256" key="7">
    <source>
        <dbReference type="ARBA" id="ARBA00022786"/>
    </source>
</evidence>
<evidence type="ECO:0000259" key="10">
    <source>
        <dbReference type="PROSITE" id="PS50089"/>
    </source>
</evidence>
<dbReference type="GO" id="GO:0008270">
    <property type="term" value="F:zinc ion binding"/>
    <property type="evidence" value="ECO:0007669"/>
    <property type="project" value="UniProtKB-KW"/>
</dbReference>
<dbReference type="GO" id="GO:0000209">
    <property type="term" value="P:protein polyubiquitination"/>
    <property type="evidence" value="ECO:0007669"/>
    <property type="project" value="InterPro"/>
</dbReference>
<feature type="domain" description="C3H1-type" evidence="11">
    <location>
        <begin position="258"/>
        <end position="288"/>
    </location>
</feature>
<evidence type="ECO:0000313" key="12">
    <source>
        <dbReference type="EMBL" id="VDD92448.1"/>
    </source>
</evidence>
<evidence type="ECO:0000256" key="3">
    <source>
        <dbReference type="ARBA" id="ARBA00022679"/>
    </source>
</evidence>
<organism evidence="14">
    <name type="scientific">Enterobius vermicularis</name>
    <name type="common">Human pinworm</name>
    <dbReference type="NCBI Taxonomy" id="51028"/>
    <lineage>
        <taxon>Eukaryota</taxon>
        <taxon>Metazoa</taxon>
        <taxon>Ecdysozoa</taxon>
        <taxon>Nematoda</taxon>
        <taxon>Chromadorea</taxon>
        <taxon>Rhabditida</taxon>
        <taxon>Spirurina</taxon>
        <taxon>Oxyuridomorpha</taxon>
        <taxon>Oxyuroidea</taxon>
        <taxon>Oxyuridae</taxon>
        <taxon>Enterobius</taxon>
    </lineage>
</organism>
<dbReference type="PANTHER" id="PTHR11224">
    <property type="entry name" value="MAKORIN-RELATED"/>
    <property type="match status" value="1"/>
</dbReference>
<keyword evidence="7" id="KW-0833">Ubl conjugation pathway</keyword>
<feature type="domain" description="C3H1-type" evidence="11">
    <location>
        <begin position="29"/>
        <end position="51"/>
    </location>
</feature>
<evidence type="ECO:0000313" key="14">
    <source>
        <dbReference type="WBParaSite" id="EVEC_0000771501-mRNA-1"/>
    </source>
</evidence>
<dbReference type="InterPro" id="IPR000571">
    <property type="entry name" value="Znf_CCCH"/>
</dbReference>
<dbReference type="AlphaFoldDB" id="A0A0N4VB19"/>
<keyword evidence="4 9" id="KW-0479">Metal-binding</keyword>
<dbReference type="WBParaSite" id="EVEC_0000771501-mRNA-1">
    <property type="protein sequence ID" value="EVEC_0000771501-mRNA-1"/>
    <property type="gene ID" value="EVEC_0000771501"/>
</dbReference>
<accession>A0A0N4VB19</accession>
<dbReference type="GO" id="GO:0061630">
    <property type="term" value="F:ubiquitin protein ligase activity"/>
    <property type="evidence" value="ECO:0007669"/>
    <property type="project" value="UniProtKB-EC"/>
</dbReference>
<dbReference type="Proteomes" id="UP000274131">
    <property type="component" value="Unassembled WGS sequence"/>
</dbReference>
<proteinExistence type="predicted"/>
<protein>
    <recommendedName>
        <fullName evidence="2">RING-type E3 ubiquitin transferase</fullName>
        <ecNumber evidence="2">2.3.2.27</ecNumber>
    </recommendedName>
</protein>
<evidence type="ECO:0000256" key="1">
    <source>
        <dbReference type="ARBA" id="ARBA00000900"/>
    </source>
</evidence>
<evidence type="ECO:0000256" key="8">
    <source>
        <dbReference type="ARBA" id="ARBA00022833"/>
    </source>
</evidence>
<dbReference type="SUPFAM" id="SSF90229">
    <property type="entry name" value="CCCH zinc finger"/>
    <property type="match status" value="3"/>
</dbReference>
<dbReference type="PROSITE" id="PS00518">
    <property type="entry name" value="ZF_RING_1"/>
    <property type="match status" value="1"/>
</dbReference>
<dbReference type="InterPro" id="IPR013083">
    <property type="entry name" value="Znf_RING/FYVE/PHD"/>
</dbReference>
<keyword evidence="3" id="KW-0808">Transferase</keyword>
<feature type="domain" description="RING-type" evidence="10">
    <location>
        <begin position="177"/>
        <end position="229"/>
    </location>
</feature>
<evidence type="ECO:0000256" key="2">
    <source>
        <dbReference type="ARBA" id="ARBA00012483"/>
    </source>
</evidence>
<dbReference type="Pfam" id="PF14608">
    <property type="entry name" value="zf-CCCH_2"/>
    <property type="match status" value="3"/>
</dbReference>
<dbReference type="PROSITE" id="PS50103">
    <property type="entry name" value="ZF_C3H1"/>
    <property type="match status" value="4"/>
</dbReference>
<comment type="catalytic activity">
    <reaction evidence="1">
        <text>S-ubiquitinyl-[E2 ubiquitin-conjugating enzyme]-L-cysteine + [acceptor protein]-L-lysine = [E2 ubiquitin-conjugating enzyme]-L-cysteine + N(6)-ubiquitinyl-[acceptor protein]-L-lysine.</text>
        <dbReference type="EC" id="2.3.2.27"/>
    </reaction>
</comment>
<feature type="zinc finger region" description="C3H1-type" evidence="9">
    <location>
        <begin position="29"/>
        <end position="51"/>
    </location>
</feature>
<dbReference type="EC" id="2.3.2.27" evidence="2"/>